<protein>
    <submittedName>
        <fullName evidence="2">GNAT family N-acetyltransferase</fullName>
    </submittedName>
</protein>
<name>A0ABP4TVP4_9ACTN</name>
<evidence type="ECO:0000313" key="3">
    <source>
        <dbReference type="Proteomes" id="UP001500618"/>
    </source>
</evidence>
<dbReference type="Gene3D" id="3.40.630.30">
    <property type="match status" value="1"/>
</dbReference>
<comment type="caution">
    <text evidence="2">The sequence shown here is derived from an EMBL/GenBank/DDBJ whole genome shotgun (WGS) entry which is preliminary data.</text>
</comment>
<keyword evidence="3" id="KW-1185">Reference proteome</keyword>
<dbReference type="SUPFAM" id="SSF55729">
    <property type="entry name" value="Acyl-CoA N-acyltransferases (Nat)"/>
    <property type="match status" value="1"/>
</dbReference>
<accession>A0ABP4TVP4</accession>
<evidence type="ECO:0000259" key="1">
    <source>
        <dbReference type="PROSITE" id="PS51186"/>
    </source>
</evidence>
<gene>
    <name evidence="2" type="ORF">GCM10009765_50030</name>
</gene>
<reference evidence="3" key="1">
    <citation type="journal article" date="2019" name="Int. J. Syst. Evol. Microbiol.">
        <title>The Global Catalogue of Microorganisms (GCM) 10K type strain sequencing project: providing services to taxonomists for standard genome sequencing and annotation.</title>
        <authorList>
            <consortium name="The Broad Institute Genomics Platform"/>
            <consortium name="The Broad Institute Genome Sequencing Center for Infectious Disease"/>
            <person name="Wu L."/>
            <person name="Ma J."/>
        </authorList>
    </citation>
    <scope>NUCLEOTIDE SEQUENCE [LARGE SCALE GENOMIC DNA]</scope>
    <source>
        <strain evidence="3">JCM 14718</strain>
    </source>
</reference>
<dbReference type="RefSeq" id="WP_344312911.1">
    <property type="nucleotide sequence ID" value="NZ_BAAANY010000020.1"/>
</dbReference>
<dbReference type="EMBL" id="BAAANY010000020">
    <property type="protein sequence ID" value="GAA1694766.1"/>
    <property type="molecule type" value="Genomic_DNA"/>
</dbReference>
<dbReference type="InterPro" id="IPR016181">
    <property type="entry name" value="Acyl_CoA_acyltransferase"/>
</dbReference>
<dbReference type="InterPro" id="IPR000182">
    <property type="entry name" value="GNAT_dom"/>
</dbReference>
<feature type="domain" description="N-acetyltransferase" evidence="1">
    <location>
        <begin position="120"/>
        <end position="258"/>
    </location>
</feature>
<evidence type="ECO:0000313" key="2">
    <source>
        <dbReference type="EMBL" id="GAA1694766.1"/>
    </source>
</evidence>
<sequence length="258" mass="27583">MDPRIALAAFDRQLRRTPEPDGPDVMIETGERVVRTISPGWTGVVWSDLDEATVDRVIAAELARFAELGRPWEWKHYSYDGPADLAERLLAAGFVPEAPETLLVAEIADLELEVPAPDGVRLVPVVGSEGANDLVAVHDEVFGGDHSKIGDTVLAGLAQQPATLAAVVAMAGDLAVSAGRVEFHQGTEFASIWGGGTLPAWRGRGVFRSLVAHRAALAAARGLRYLQVDATPDSRPILRRLGFVELATTTAYNHPGVV</sequence>
<dbReference type="Proteomes" id="UP001500618">
    <property type="component" value="Unassembled WGS sequence"/>
</dbReference>
<organism evidence="2 3">
    <name type="scientific">Fodinicola feengrottensis</name>
    <dbReference type="NCBI Taxonomy" id="435914"/>
    <lineage>
        <taxon>Bacteria</taxon>
        <taxon>Bacillati</taxon>
        <taxon>Actinomycetota</taxon>
        <taxon>Actinomycetes</taxon>
        <taxon>Mycobacteriales</taxon>
        <taxon>Fodinicola</taxon>
    </lineage>
</organism>
<proteinExistence type="predicted"/>
<dbReference type="PROSITE" id="PS51186">
    <property type="entry name" value="GNAT"/>
    <property type="match status" value="1"/>
</dbReference>